<sequence length="97" mass="10423">MTDILPIVEQLYDCQTDAERADWLLRVPQGVILRDLSTIRTALRTAGFLAGVACLEVEFAALNATRLPDGGLAEAHVAAVKDARIFLETIVCKGGLA</sequence>
<dbReference type="Proteomes" id="UP000186894">
    <property type="component" value="Unassembled WGS sequence"/>
</dbReference>
<dbReference type="STRING" id="1867956.BJF95_09590"/>
<reference evidence="1 2" key="1">
    <citation type="submission" date="2016-09" db="EMBL/GenBank/DDBJ databases">
        <title>Rhizobium oryziradicis sp. nov., isolated from the root of rice.</title>
        <authorList>
            <person name="Zhao J."/>
            <person name="Zhang X."/>
        </authorList>
    </citation>
    <scope>NUCLEOTIDE SEQUENCE [LARGE SCALE GENOMIC DNA]</scope>
    <source>
        <strain evidence="1 2">N19</strain>
    </source>
</reference>
<evidence type="ECO:0000313" key="2">
    <source>
        <dbReference type="Proteomes" id="UP000186894"/>
    </source>
</evidence>
<accession>A0A1Q8ZRL4</accession>
<organism evidence="1 2">
    <name type="scientific">Rhizobium oryziradicis</name>
    <dbReference type="NCBI Taxonomy" id="1867956"/>
    <lineage>
        <taxon>Bacteria</taxon>
        <taxon>Pseudomonadati</taxon>
        <taxon>Pseudomonadota</taxon>
        <taxon>Alphaproteobacteria</taxon>
        <taxon>Hyphomicrobiales</taxon>
        <taxon>Rhizobiaceae</taxon>
        <taxon>Rhizobium/Agrobacterium group</taxon>
        <taxon>Rhizobium</taxon>
    </lineage>
</organism>
<evidence type="ECO:0000313" key="1">
    <source>
        <dbReference type="EMBL" id="OLP44724.1"/>
    </source>
</evidence>
<protein>
    <submittedName>
        <fullName evidence="1">Uncharacterized protein</fullName>
    </submittedName>
</protein>
<dbReference type="RefSeq" id="WP_075640237.1">
    <property type="nucleotide sequence ID" value="NZ_MKIM01000027.1"/>
</dbReference>
<dbReference type="EMBL" id="MKIM01000027">
    <property type="protein sequence ID" value="OLP44724.1"/>
    <property type="molecule type" value="Genomic_DNA"/>
</dbReference>
<proteinExistence type="predicted"/>
<keyword evidence="2" id="KW-1185">Reference proteome</keyword>
<comment type="caution">
    <text evidence="1">The sequence shown here is derived from an EMBL/GenBank/DDBJ whole genome shotgun (WGS) entry which is preliminary data.</text>
</comment>
<dbReference type="AlphaFoldDB" id="A0A1Q8ZRL4"/>
<name>A0A1Q8ZRL4_9HYPH</name>
<gene>
    <name evidence="1" type="ORF">BJF95_09590</name>
</gene>
<dbReference type="OrthoDB" id="8398518at2"/>